<dbReference type="InterPro" id="IPR050229">
    <property type="entry name" value="GlpE_sulfurtransferase"/>
</dbReference>
<organism evidence="1 2">
    <name type="scientific">Vagococcus zengguangii</name>
    <dbReference type="NCBI Taxonomy" id="2571750"/>
    <lineage>
        <taxon>Bacteria</taxon>
        <taxon>Bacillati</taxon>
        <taxon>Bacillota</taxon>
        <taxon>Bacilli</taxon>
        <taxon>Lactobacillales</taxon>
        <taxon>Enterococcaceae</taxon>
        <taxon>Vagococcus</taxon>
    </lineage>
</organism>
<dbReference type="PANTHER" id="PTHR43031">
    <property type="entry name" value="FAD-DEPENDENT OXIDOREDUCTASE"/>
    <property type="match status" value="1"/>
</dbReference>
<gene>
    <name evidence="1" type="ORF">FA707_02860</name>
</gene>
<name>A0A4D7CVB3_9ENTE</name>
<dbReference type="InterPro" id="IPR036873">
    <property type="entry name" value="Rhodanese-like_dom_sf"/>
</dbReference>
<dbReference type="OrthoDB" id="9808735at2"/>
<evidence type="ECO:0000313" key="1">
    <source>
        <dbReference type="EMBL" id="QCI87344.1"/>
    </source>
</evidence>
<protein>
    <submittedName>
        <fullName evidence="1">Rhodanese-like domain-containing protein</fullName>
    </submittedName>
</protein>
<dbReference type="AlphaFoldDB" id="A0A4D7CVB3"/>
<accession>A0A4D7CVB3</accession>
<sequence>MIGRELYLKYMAKKSAKMVSQEEFKEHFRTGQLIDLRESDIYRASHILGARNLPYSTFKQSYVGLRKDRPVLLYDQSKTISVRIANFLRKEGYTDIYILKEGFDGWTGKVKHK</sequence>
<dbReference type="RefSeq" id="WP_136954165.1">
    <property type="nucleotide sequence ID" value="NZ_CP039712.1"/>
</dbReference>
<dbReference type="InterPro" id="IPR001763">
    <property type="entry name" value="Rhodanese-like_dom"/>
</dbReference>
<proteinExistence type="predicted"/>
<dbReference type="SMART" id="SM00450">
    <property type="entry name" value="RHOD"/>
    <property type="match status" value="1"/>
</dbReference>
<reference evidence="1 2" key="1">
    <citation type="submission" date="2019-04" db="EMBL/GenBank/DDBJ databases">
        <title>Vagococcus sp. nov., isolated from faeces of yaks (Bos grunniens).</title>
        <authorList>
            <person name="Ge Y."/>
        </authorList>
    </citation>
    <scope>NUCLEOTIDE SEQUENCE [LARGE SCALE GENOMIC DNA]</scope>
    <source>
        <strain evidence="1 2">MN-17</strain>
    </source>
</reference>
<dbReference type="PROSITE" id="PS50206">
    <property type="entry name" value="RHODANESE_3"/>
    <property type="match status" value="1"/>
</dbReference>
<dbReference type="Gene3D" id="3.40.250.10">
    <property type="entry name" value="Rhodanese-like domain"/>
    <property type="match status" value="1"/>
</dbReference>
<keyword evidence="2" id="KW-1185">Reference proteome</keyword>
<dbReference type="Pfam" id="PF00581">
    <property type="entry name" value="Rhodanese"/>
    <property type="match status" value="1"/>
</dbReference>
<dbReference type="CDD" id="cd00158">
    <property type="entry name" value="RHOD"/>
    <property type="match status" value="1"/>
</dbReference>
<dbReference type="EMBL" id="CP039712">
    <property type="protein sequence ID" value="QCI87344.1"/>
    <property type="molecule type" value="Genomic_DNA"/>
</dbReference>
<dbReference type="PANTHER" id="PTHR43031:SF18">
    <property type="entry name" value="RHODANESE-RELATED SULFURTRANSFERASES"/>
    <property type="match status" value="1"/>
</dbReference>
<evidence type="ECO:0000313" key="2">
    <source>
        <dbReference type="Proteomes" id="UP000298615"/>
    </source>
</evidence>
<dbReference type="SUPFAM" id="SSF52821">
    <property type="entry name" value="Rhodanese/Cell cycle control phosphatase"/>
    <property type="match status" value="1"/>
</dbReference>
<dbReference type="Proteomes" id="UP000298615">
    <property type="component" value="Chromosome"/>
</dbReference>
<dbReference type="KEGG" id="vao:FA707_02860"/>